<dbReference type="EMBL" id="VRSW01000007">
    <property type="protein sequence ID" value="TXK02492.1"/>
    <property type="molecule type" value="Genomic_DNA"/>
</dbReference>
<accession>A0A5C8HLP4</accession>
<keyword evidence="2" id="KW-1185">Reference proteome</keyword>
<organism evidence="1 2">
    <name type="scientific">Microbacterium mitrae</name>
    <dbReference type="NCBI Taxonomy" id="664640"/>
    <lineage>
        <taxon>Bacteria</taxon>
        <taxon>Bacillati</taxon>
        <taxon>Actinomycetota</taxon>
        <taxon>Actinomycetes</taxon>
        <taxon>Micrococcales</taxon>
        <taxon>Microbacteriaceae</taxon>
        <taxon>Microbacterium</taxon>
    </lineage>
</organism>
<evidence type="ECO:0000313" key="2">
    <source>
        <dbReference type="Proteomes" id="UP000321196"/>
    </source>
</evidence>
<name>A0A5C8HLP4_9MICO</name>
<dbReference type="AlphaFoldDB" id="A0A5C8HLP4"/>
<comment type="caution">
    <text evidence="1">The sequence shown here is derived from an EMBL/GenBank/DDBJ whole genome shotgun (WGS) entry which is preliminary data.</text>
</comment>
<evidence type="ECO:0000313" key="1">
    <source>
        <dbReference type="EMBL" id="TXK02492.1"/>
    </source>
</evidence>
<protein>
    <submittedName>
        <fullName evidence="1">Uncharacterized protein</fullName>
    </submittedName>
</protein>
<sequence length="137" mass="14746">MAVLLGLVTMLSLVGCSQPDGDHTVIEGIIAVSKAESGDNTLGSMTNFEWEEVYFFPENTAVDKIQANTGVELRGGLLSGDHLYNSTLAFINDGILVKTIQTLGAPLDFDSAHIFTSYSYPGELEVRGPAVYLTRSE</sequence>
<gene>
    <name evidence="1" type="ORF">FVP60_12880</name>
</gene>
<reference evidence="1 2" key="1">
    <citation type="submission" date="2019-08" db="EMBL/GenBank/DDBJ databases">
        <authorList>
            <person name="Dong K."/>
        </authorList>
    </citation>
    <scope>NUCLEOTIDE SEQUENCE [LARGE SCALE GENOMIC DNA]</scope>
    <source>
        <strain evidence="1 2">M4-8</strain>
    </source>
</reference>
<proteinExistence type="predicted"/>
<dbReference type="Proteomes" id="UP000321196">
    <property type="component" value="Unassembled WGS sequence"/>
</dbReference>